<sequence>MDTLERWWQHLNGNQDWVLQVFAVIFITLLANFIAKKFYDRLEIQFSKTKNLWDDALLWAVRKPSRAFMLIIGTRMAAEIMEPMMDESINNLVKPAFLVMIISVVLWFVIRMISKAEELLKTPGYTQQPLDETTVTALAKLLRLSVIITGGLVIAQSMGISVSGVLAFGGIGGIAVGFAAKDLLANFFGGLMVYLDRPFSVGDWVRSPDRNIEGTIEHIGWRLTVIRTFDKRPLYVPNSTFTSIALENPSRMSHRRIYETMGVRYDDVAKLPSIVSAVKAMLAEHPEVDHNQTLIVNFNQYGASSLDFFIYCMTVTTNWVKFHEVKQDVLFKVAEIVQEHGAEFAFPTQTLHVIEGVAQDSRTVKTEEPA</sequence>
<feature type="transmembrane region" description="Helical" evidence="7">
    <location>
        <begin position="96"/>
        <end position="114"/>
    </location>
</feature>
<dbReference type="InterPro" id="IPR049278">
    <property type="entry name" value="MS_channel_C"/>
</dbReference>
<evidence type="ECO:0000256" key="5">
    <source>
        <dbReference type="ARBA" id="ARBA00022989"/>
    </source>
</evidence>
<organism evidence="11 12">
    <name type="scientific">Ketobacter alkanivorans</name>
    <dbReference type="NCBI Taxonomy" id="1917421"/>
    <lineage>
        <taxon>Bacteria</taxon>
        <taxon>Pseudomonadati</taxon>
        <taxon>Pseudomonadota</taxon>
        <taxon>Gammaproteobacteria</taxon>
        <taxon>Pseudomonadales</taxon>
        <taxon>Ketobacteraceae</taxon>
        <taxon>Ketobacter</taxon>
    </lineage>
</organism>
<keyword evidence="6 7" id="KW-0472">Membrane</keyword>
<dbReference type="Gene3D" id="2.30.30.60">
    <property type="match status" value="1"/>
</dbReference>
<dbReference type="KEGG" id="kak:Kalk_03005"/>
<feature type="domain" description="Mechanosensitive ion channel transmembrane helices 2/3" evidence="10">
    <location>
        <begin position="140"/>
        <end position="181"/>
    </location>
</feature>
<feature type="transmembrane region" description="Helical" evidence="7">
    <location>
        <begin position="17"/>
        <end position="35"/>
    </location>
</feature>
<dbReference type="InterPro" id="IPR010920">
    <property type="entry name" value="LSM_dom_sf"/>
</dbReference>
<dbReference type="SUPFAM" id="SSF82861">
    <property type="entry name" value="Mechanosensitive channel protein MscS (YggB), transmembrane region"/>
    <property type="match status" value="1"/>
</dbReference>
<evidence type="ECO:0000256" key="1">
    <source>
        <dbReference type="ARBA" id="ARBA00004651"/>
    </source>
</evidence>
<feature type="transmembrane region" description="Helical" evidence="7">
    <location>
        <begin position="160"/>
        <end position="180"/>
    </location>
</feature>
<comment type="similarity">
    <text evidence="2">Belongs to the MscS (TC 1.A.23) family.</text>
</comment>
<evidence type="ECO:0000313" key="11">
    <source>
        <dbReference type="EMBL" id="AUM11455.1"/>
    </source>
</evidence>
<dbReference type="Pfam" id="PF21088">
    <property type="entry name" value="MS_channel_1st"/>
    <property type="match status" value="1"/>
</dbReference>
<dbReference type="GO" id="GO:0005886">
    <property type="term" value="C:plasma membrane"/>
    <property type="evidence" value="ECO:0007669"/>
    <property type="project" value="UniProtKB-SubCell"/>
</dbReference>
<dbReference type="PANTHER" id="PTHR43634:SF2">
    <property type="entry name" value="LOW CONDUCTANCE MECHANOSENSITIVE CHANNEL YNAI"/>
    <property type="match status" value="1"/>
</dbReference>
<proteinExistence type="inferred from homology"/>
<feature type="domain" description="Mechanosensitive ion channel MscS C-terminal" evidence="9">
    <location>
        <begin position="262"/>
        <end position="344"/>
    </location>
</feature>
<dbReference type="InterPro" id="IPR023408">
    <property type="entry name" value="MscS_beta-dom_sf"/>
</dbReference>
<dbReference type="EMBL" id="CP022684">
    <property type="protein sequence ID" value="AUM11455.1"/>
    <property type="molecule type" value="Genomic_DNA"/>
</dbReference>
<dbReference type="SUPFAM" id="SSF82689">
    <property type="entry name" value="Mechanosensitive channel protein MscS (YggB), C-terminal domain"/>
    <property type="match status" value="1"/>
</dbReference>
<dbReference type="InterPro" id="IPR045042">
    <property type="entry name" value="YnaI-like"/>
</dbReference>
<dbReference type="Proteomes" id="UP000235116">
    <property type="component" value="Chromosome"/>
</dbReference>
<dbReference type="InterPro" id="IPR011014">
    <property type="entry name" value="MscS_channel_TM-2"/>
</dbReference>
<protein>
    <submittedName>
        <fullName evidence="11">Mechanosensitive ion channel protein MscS</fullName>
    </submittedName>
</protein>
<gene>
    <name evidence="11" type="ORF">Kalk_03005</name>
</gene>
<dbReference type="InterPro" id="IPR049142">
    <property type="entry name" value="MS_channel_1st"/>
</dbReference>
<dbReference type="InterPro" id="IPR006685">
    <property type="entry name" value="MscS_channel_2nd"/>
</dbReference>
<dbReference type="GO" id="GO:0008381">
    <property type="term" value="F:mechanosensitive monoatomic ion channel activity"/>
    <property type="evidence" value="ECO:0007669"/>
    <property type="project" value="UniProtKB-ARBA"/>
</dbReference>
<dbReference type="Pfam" id="PF00924">
    <property type="entry name" value="MS_channel_2nd"/>
    <property type="match status" value="1"/>
</dbReference>
<keyword evidence="12" id="KW-1185">Reference proteome</keyword>
<keyword evidence="3" id="KW-1003">Cell membrane</keyword>
<accession>A0A2K9LIY8</accession>
<dbReference type="OrthoDB" id="9775207at2"/>
<dbReference type="Gene3D" id="1.10.287.1260">
    <property type="match status" value="1"/>
</dbReference>
<name>A0A2K9LIY8_9GAMM</name>
<dbReference type="AlphaFoldDB" id="A0A2K9LIY8"/>
<evidence type="ECO:0000256" key="7">
    <source>
        <dbReference type="SAM" id="Phobius"/>
    </source>
</evidence>
<evidence type="ECO:0000259" key="9">
    <source>
        <dbReference type="Pfam" id="PF21082"/>
    </source>
</evidence>
<dbReference type="InterPro" id="IPR011066">
    <property type="entry name" value="MscS_channel_C_sf"/>
</dbReference>
<evidence type="ECO:0000256" key="3">
    <source>
        <dbReference type="ARBA" id="ARBA00022475"/>
    </source>
</evidence>
<dbReference type="Pfam" id="PF21082">
    <property type="entry name" value="MS_channel_3rd"/>
    <property type="match status" value="1"/>
</dbReference>
<feature type="domain" description="Mechanosensitive ion channel MscS" evidence="8">
    <location>
        <begin position="182"/>
        <end position="251"/>
    </location>
</feature>
<keyword evidence="4 7" id="KW-0812">Transmembrane</keyword>
<evidence type="ECO:0000259" key="8">
    <source>
        <dbReference type="Pfam" id="PF00924"/>
    </source>
</evidence>
<dbReference type="PANTHER" id="PTHR43634">
    <property type="entry name" value="OW CONDUCTANCE MECHANOSENSITIVE CHANNEL"/>
    <property type="match status" value="1"/>
</dbReference>
<dbReference type="RefSeq" id="WP_101892795.1">
    <property type="nucleotide sequence ID" value="NZ_CP022684.1"/>
</dbReference>
<dbReference type="SUPFAM" id="SSF50182">
    <property type="entry name" value="Sm-like ribonucleoproteins"/>
    <property type="match status" value="1"/>
</dbReference>
<evidence type="ECO:0000313" key="12">
    <source>
        <dbReference type="Proteomes" id="UP000235116"/>
    </source>
</evidence>
<dbReference type="Gene3D" id="3.30.70.100">
    <property type="match status" value="1"/>
</dbReference>
<evidence type="ECO:0000256" key="4">
    <source>
        <dbReference type="ARBA" id="ARBA00022692"/>
    </source>
</evidence>
<evidence type="ECO:0000256" key="2">
    <source>
        <dbReference type="ARBA" id="ARBA00008017"/>
    </source>
</evidence>
<keyword evidence="5 7" id="KW-1133">Transmembrane helix</keyword>
<feature type="transmembrane region" description="Helical" evidence="7">
    <location>
        <begin position="135"/>
        <end position="154"/>
    </location>
</feature>
<evidence type="ECO:0000259" key="10">
    <source>
        <dbReference type="Pfam" id="PF21088"/>
    </source>
</evidence>
<evidence type="ECO:0000256" key="6">
    <source>
        <dbReference type="ARBA" id="ARBA00023136"/>
    </source>
</evidence>
<comment type="subcellular location">
    <subcellularLocation>
        <location evidence="1">Cell membrane</location>
        <topology evidence="1">Multi-pass membrane protein</topology>
    </subcellularLocation>
</comment>
<reference evidence="12" key="1">
    <citation type="submission" date="2017-08" db="EMBL/GenBank/DDBJ databases">
        <title>Direct submision.</title>
        <authorList>
            <person name="Kim S.-J."/>
            <person name="Rhee S.-K."/>
        </authorList>
    </citation>
    <scope>NUCLEOTIDE SEQUENCE [LARGE SCALE GENOMIC DNA]</scope>
    <source>
        <strain evidence="12">GI5</strain>
    </source>
</reference>